<dbReference type="GO" id="GO:0003677">
    <property type="term" value="F:DNA binding"/>
    <property type="evidence" value="ECO:0007669"/>
    <property type="project" value="UniProtKB-UniRule"/>
</dbReference>
<dbReference type="InterPro" id="IPR004107">
    <property type="entry name" value="Integrase_SAM-like_N"/>
</dbReference>
<protein>
    <recommendedName>
        <fullName evidence="4">Core-binding (CB) domain-containing protein</fullName>
    </recommendedName>
</protein>
<evidence type="ECO:0000259" key="4">
    <source>
        <dbReference type="PROSITE" id="PS51900"/>
    </source>
</evidence>
<dbReference type="Pfam" id="PF13817">
    <property type="entry name" value="DDE_Tnp_IS66_C"/>
    <property type="match status" value="1"/>
</dbReference>
<evidence type="ECO:0000313" key="5">
    <source>
        <dbReference type="EMBL" id="RDH93423.1"/>
    </source>
</evidence>
<sequence length="209" mass="24073">MIMKPTDFSKALSHYLAIFLPGQRNVSTNTIKSYRDTFKLLLLYCKQDCHLSIERLCLRHIDRTLILGFLGWLEKDRNNSVSTRNQRLACIHGFYRYMQIEDPVGLLPYQQILSIPIKKTQTPTIHHLTPEALKLILEQPDPSRSNGRRDWLFSDTPRGARASATCYSLIETAKANGLEPYAYLHHVLQHIAAADTLEKIEALLPWNMK</sequence>
<dbReference type="GO" id="GO:0015074">
    <property type="term" value="P:DNA integration"/>
    <property type="evidence" value="ECO:0007669"/>
    <property type="project" value="UniProtKB-KW"/>
</dbReference>
<dbReference type="InterPro" id="IPR039552">
    <property type="entry name" value="IS66_C"/>
</dbReference>
<reference evidence="5 6" key="1">
    <citation type="journal article" date="2018" name="ISME J.">
        <title>Endosymbiont genomes yield clues of tubeworm success.</title>
        <authorList>
            <person name="Li Y."/>
            <person name="Liles M.R."/>
            <person name="Halanych K.M."/>
        </authorList>
    </citation>
    <scope>NUCLEOTIDE SEQUENCE [LARGE SCALE GENOMIC DNA]</scope>
    <source>
        <strain evidence="5">A1422</strain>
    </source>
</reference>
<evidence type="ECO:0000256" key="3">
    <source>
        <dbReference type="PROSITE-ProRule" id="PRU01248"/>
    </source>
</evidence>
<name>A0A370E1F1_9GAMM</name>
<evidence type="ECO:0000256" key="1">
    <source>
        <dbReference type="ARBA" id="ARBA00022908"/>
    </source>
</evidence>
<dbReference type="EMBL" id="QFXD01000009">
    <property type="protein sequence ID" value="RDH93423.1"/>
    <property type="molecule type" value="Genomic_DNA"/>
</dbReference>
<keyword evidence="2 3" id="KW-0238">DNA-binding</keyword>
<organism evidence="5 6">
    <name type="scientific">endosymbiont of Lamellibrachia luymesi</name>
    <dbReference type="NCBI Taxonomy" id="2200907"/>
    <lineage>
        <taxon>Bacteria</taxon>
        <taxon>Pseudomonadati</taxon>
        <taxon>Pseudomonadota</taxon>
        <taxon>Gammaproteobacteria</taxon>
        <taxon>sulfur-oxidizing symbionts</taxon>
    </lineage>
</organism>
<dbReference type="Proteomes" id="UP000255508">
    <property type="component" value="Unassembled WGS sequence"/>
</dbReference>
<dbReference type="SUPFAM" id="SSF56349">
    <property type="entry name" value="DNA breaking-rejoining enzymes"/>
    <property type="match status" value="1"/>
</dbReference>
<dbReference type="InterPro" id="IPR010998">
    <property type="entry name" value="Integrase_recombinase_N"/>
</dbReference>
<feature type="domain" description="Core-binding (CB)" evidence="4">
    <location>
        <begin position="3"/>
        <end position="99"/>
    </location>
</feature>
<gene>
    <name evidence="5" type="ORF">DIZ79_00760</name>
</gene>
<dbReference type="PROSITE" id="PS51900">
    <property type="entry name" value="CB"/>
    <property type="match status" value="1"/>
</dbReference>
<dbReference type="InterPro" id="IPR044068">
    <property type="entry name" value="CB"/>
</dbReference>
<comment type="caution">
    <text evidence="5">The sequence shown here is derived from an EMBL/GenBank/DDBJ whole genome shotgun (WGS) entry which is preliminary data.</text>
</comment>
<proteinExistence type="predicted"/>
<keyword evidence="1" id="KW-0229">DNA integration</keyword>
<evidence type="ECO:0000313" key="6">
    <source>
        <dbReference type="Proteomes" id="UP000255508"/>
    </source>
</evidence>
<dbReference type="AlphaFoldDB" id="A0A370E1F1"/>
<evidence type="ECO:0000256" key="2">
    <source>
        <dbReference type="ARBA" id="ARBA00023125"/>
    </source>
</evidence>
<dbReference type="Pfam" id="PF02899">
    <property type="entry name" value="Phage_int_SAM_1"/>
    <property type="match status" value="1"/>
</dbReference>
<dbReference type="Gene3D" id="1.10.150.130">
    <property type="match status" value="1"/>
</dbReference>
<accession>A0A370E1F1</accession>
<dbReference type="InterPro" id="IPR011010">
    <property type="entry name" value="DNA_brk_join_enz"/>
</dbReference>